<reference evidence="1 2" key="1">
    <citation type="submission" date="2013-11" db="EMBL/GenBank/DDBJ databases">
        <title>Genome sequencing of Stegodyphus mimosarum.</title>
        <authorList>
            <person name="Bechsgaard J."/>
        </authorList>
    </citation>
    <scope>NUCLEOTIDE SEQUENCE [LARGE SCALE GENOMIC DNA]</scope>
</reference>
<sequence>MSQSIESFSSVRGEVNTALRISPVSSSLCFCNTGPSQLELLSARLIHAFSGIKRLFLCLL</sequence>
<accession>A0A087TXY2</accession>
<gene>
    <name evidence="1" type="ORF">X975_19645</name>
</gene>
<protein>
    <submittedName>
        <fullName evidence="1">Uncharacterized protein</fullName>
    </submittedName>
</protein>
<feature type="non-terminal residue" evidence="1">
    <location>
        <position position="60"/>
    </location>
</feature>
<dbReference type="Proteomes" id="UP000054359">
    <property type="component" value="Unassembled WGS sequence"/>
</dbReference>
<name>A0A087TXY2_STEMI</name>
<evidence type="ECO:0000313" key="2">
    <source>
        <dbReference type="Proteomes" id="UP000054359"/>
    </source>
</evidence>
<keyword evidence="2" id="KW-1185">Reference proteome</keyword>
<proteinExistence type="predicted"/>
<dbReference type="EMBL" id="KK117261">
    <property type="protein sequence ID" value="KFM69971.1"/>
    <property type="molecule type" value="Genomic_DNA"/>
</dbReference>
<dbReference type="AlphaFoldDB" id="A0A087TXY2"/>
<organism evidence="1 2">
    <name type="scientific">Stegodyphus mimosarum</name>
    <name type="common">African social velvet spider</name>
    <dbReference type="NCBI Taxonomy" id="407821"/>
    <lineage>
        <taxon>Eukaryota</taxon>
        <taxon>Metazoa</taxon>
        <taxon>Ecdysozoa</taxon>
        <taxon>Arthropoda</taxon>
        <taxon>Chelicerata</taxon>
        <taxon>Arachnida</taxon>
        <taxon>Araneae</taxon>
        <taxon>Araneomorphae</taxon>
        <taxon>Entelegynae</taxon>
        <taxon>Eresoidea</taxon>
        <taxon>Eresidae</taxon>
        <taxon>Stegodyphus</taxon>
    </lineage>
</organism>
<evidence type="ECO:0000313" key="1">
    <source>
        <dbReference type="EMBL" id="KFM69971.1"/>
    </source>
</evidence>